<dbReference type="eggNOG" id="ENOG502QXAJ">
    <property type="taxonomic scope" value="Eukaryota"/>
</dbReference>
<keyword evidence="2" id="KW-1185">Reference proteome</keyword>
<gene>
    <name evidence="1" type="ORF">BBOV_IV010970</name>
</gene>
<organism evidence="1 2">
    <name type="scientific">Babesia bovis</name>
    <dbReference type="NCBI Taxonomy" id="5865"/>
    <lineage>
        <taxon>Eukaryota</taxon>
        <taxon>Sar</taxon>
        <taxon>Alveolata</taxon>
        <taxon>Apicomplexa</taxon>
        <taxon>Aconoidasida</taxon>
        <taxon>Piroplasmida</taxon>
        <taxon>Babesiidae</taxon>
        <taxon>Babesia</taxon>
    </lineage>
</organism>
<dbReference type="RefSeq" id="XP_001611018.1">
    <property type="nucleotide sequence ID" value="XM_001610968.1"/>
</dbReference>
<evidence type="ECO:0000313" key="2">
    <source>
        <dbReference type="Proteomes" id="UP000002173"/>
    </source>
</evidence>
<reference evidence="2" key="2">
    <citation type="journal article" date="2020" name="Data Brief">
        <title>Transcriptome dataset of Babesia bovis life stages within vertebrate and invertebrate hosts.</title>
        <authorList>
            <person name="Ueti M.W."/>
            <person name="Johnson W.C."/>
            <person name="Kappmeyer L.S."/>
            <person name="Herndon D.R."/>
            <person name="Mousel M.R."/>
            <person name="Reif K.E."/>
            <person name="Taus N.S."/>
            <person name="Ifeonu O.O."/>
            <person name="Silva J.C."/>
            <person name="Suarez C.E."/>
            <person name="Brayton K.A."/>
        </authorList>
    </citation>
    <scope>NUCLEOTIDE SEQUENCE [LARGE SCALE GENOMIC DNA]</scope>
</reference>
<accession>A7ASD1</accession>
<dbReference type="AlphaFoldDB" id="A7ASD1"/>
<name>A7ASD1_BABBO</name>
<dbReference type="KEGG" id="bbo:BBOV_IV010970"/>
<dbReference type="VEuPathDB" id="PiroplasmaDB:BBOV_IV010970"/>
<proteinExistence type="predicted"/>
<protein>
    <submittedName>
        <fullName evidence="1">Uncharacterized protein</fullName>
    </submittedName>
</protein>
<comment type="caution">
    <text evidence="1">The sequence shown here is derived from an EMBL/GenBank/DDBJ whole genome shotgun (WGS) entry which is preliminary data.</text>
</comment>
<dbReference type="GeneID" id="5479252"/>
<reference evidence="2" key="3">
    <citation type="journal article" date="2021" name="Int. J. Parasitol.">
        <title>Comparative analysis of gene expression between Babesia bovis blood stages and kinetes allowed by improved genome annotation.</title>
        <authorList>
            <person name="Ueti M.W."/>
            <person name="Johnson W.C."/>
            <person name="Kappmeyer L.S."/>
            <person name="Herndon D.R."/>
            <person name="Mousel M.R."/>
            <person name="Reif K.E."/>
            <person name="Taus N.S."/>
            <person name="Ifeonu O.O."/>
            <person name="Silva J.C."/>
            <person name="Suarez C.E."/>
            <person name="Brayton K.A."/>
        </authorList>
    </citation>
    <scope>NUCLEOTIDE SEQUENCE [LARGE SCALE GENOMIC DNA]</scope>
</reference>
<dbReference type="EMBL" id="AAXT01000002">
    <property type="protein sequence ID" value="EDO07450.1"/>
    <property type="molecule type" value="Genomic_DNA"/>
</dbReference>
<dbReference type="InParanoid" id="A7ASD1"/>
<reference evidence="1 2" key="1">
    <citation type="journal article" date="2007" name="PLoS Pathog.">
        <title>Genome sequence of Babesia bovis and comparative analysis of apicomplexan hemoprotozoa.</title>
        <authorList>
            <person name="Brayton K.A."/>
            <person name="Lau A.O.T."/>
            <person name="Herndon D.R."/>
            <person name="Hannick L."/>
            <person name="Kappmeyer L.S."/>
            <person name="Berens S.J."/>
            <person name="Bidwell S.L."/>
            <person name="Brown W.C."/>
            <person name="Crabtree J."/>
            <person name="Fadrosh D."/>
            <person name="Feldblum T."/>
            <person name="Forberger H.A."/>
            <person name="Haas B.J."/>
            <person name="Howell J.M."/>
            <person name="Khouri H."/>
            <person name="Koo H."/>
            <person name="Mann D.J."/>
            <person name="Norimine J."/>
            <person name="Paulsen I.T."/>
            <person name="Radune D."/>
            <person name="Ren Q."/>
            <person name="Smith R.K. Jr."/>
            <person name="Suarez C.E."/>
            <person name="White O."/>
            <person name="Wortman J.R."/>
            <person name="Knowles D.P. Jr."/>
            <person name="McElwain T.F."/>
            <person name="Nene V.M."/>
        </authorList>
    </citation>
    <scope>NUCLEOTIDE SEQUENCE [LARGE SCALE GENOMIC DNA]</scope>
    <source>
        <strain evidence="1">T2Bo</strain>
    </source>
</reference>
<evidence type="ECO:0000313" key="1">
    <source>
        <dbReference type="EMBL" id="EDO07450.1"/>
    </source>
</evidence>
<sequence>MDAESLSQLLGIPRGDHWENKHDFELQHEENNQNLEDSESSVSSTCSDTEEILQSPWQQDGTSDAEHAFTHKTNGKRCWWHFERHFDYMIDRKLRPIEEYIISRGPGIRDLEKKVTYTVNDDYTDDYESLGSSYGCSSISIHDAITTLIDTYKQGWKSIFNGFDCLDHQRVNQFQNSIDQDFQNLVESSNIVETPRARKLFDDTTNVASSHMPVSMDDQQKQSKVVFTRTQSSQRFASNAFVPTPQMPSNTYTGQSFNNNGSVGQSNIIPQTTDTSAKMNSQLCPGYSRNSADFFRILETKGCKSFYDLLDRLFVGLEGCRIGSRYVQTIDLLSVILQLMPELICLLIGPSINKRDASGRRYCYFKRFVILIRSYLKYLGIESFLTILEMFKDATSGRYTPFYLITGEKEIATKHIKASMASIILFRLLMLSKQISEKCRQWIFLDFHNCDFKNKLIQRLKRFVYLPLFSMKLVHEILVPLSGQLFCSQACLMNFNYLKWVRWYLYPSPPLYLLRSTLLDLVHMAVVTTQLNLVGWSSRLKKNLTEYAPVKIGSNYEMKLRLMVYLLVYQASYILAPEYLSTCVNNPQYFFGSYYLMLPHVQYGLSKVVQDALMEKKIYPLQEKVVDLLKVTLDEYLLSRDLILDFHGSSLTQSNIFKRVLALAWHYNTAPRISDGECGISISPTIETKLQMDDNRCHGECHNVAPYSASNCIDFLKNNTLSTVFFRQNAAAMQPVKCIFTTADEIESKVRRNEDFINHSRVAENEFVVVRGCILDQAPIEMVFSNEARPTARGYESMESDTHSVKSVQKHAMRNKHCSLGCLLNRHAPVQTDLNVDELRWSVVLQCVGLLSRYLGDDPDTLKMKNVDYNDTIGLLLPIWRALVENLCCNEVKDRQPCHKDTIAWGSRKATPSTKLRQK</sequence>
<dbReference type="OMA" id="CWWHFER"/>
<dbReference type="Proteomes" id="UP000002173">
    <property type="component" value="Unassembled WGS sequence"/>
</dbReference>